<reference evidence="2 4" key="2">
    <citation type="submission" date="2020-06" db="EMBL/GenBank/DDBJ databases">
        <title>Complete genome of Paenibacillus barcinonensis KACC11450.</title>
        <authorList>
            <person name="Kim M."/>
            <person name="Park Y.-J."/>
            <person name="Shin J.-H."/>
        </authorList>
    </citation>
    <scope>NUCLEOTIDE SEQUENCE [LARGE SCALE GENOMIC DNA]</scope>
    <source>
        <strain evidence="2 4">KACC11450</strain>
    </source>
</reference>
<name>A0A2V4VP64_PAEBA</name>
<dbReference type="Proteomes" id="UP000509327">
    <property type="component" value="Chromosome"/>
</dbReference>
<gene>
    <name evidence="1" type="ORF">DFQ00_111192</name>
    <name evidence="2" type="ORF">HUB98_24315</name>
</gene>
<proteinExistence type="predicted"/>
<protein>
    <recommendedName>
        <fullName evidence="5">DUF4367 domain-containing protein</fullName>
    </recommendedName>
</protein>
<evidence type="ECO:0008006" key="5">
    <source>
        <dbReference type="Google" id="ProtNLM"/>
    </source>
</evidence>
<dbReference type="RefSeq" id="WP_110897799.1">
    <property type="nucleotide sequence ID" value="NZ_CP054614.1"/>
</dbReference>
<evidence type="ECO:0000313" key="2">
    <source>
        <dbReference type="EMBL" id="QKS59024.1"/>
    </source>
</evidence>
<evidence type="ECO:0000313" key="4">
    <source>
        <dbReference type="Proteomes" id="UP000509327"/>
    </source>
</evidence>
<keyword evidence="4" id="KW-1185">Reference proteome</keyword>
<dbReference type="OrthoDB" id="2618086at2"/>
<organism evidence="1 3">
    <name type="scientific">Paenibacillus barcinonensis</name>
    <dbReference type="NCBI Taxonomy" id="198119"/>
    <lineage>
        <taxon>Bacteria</taxon>
        <taxon>Bacillati</taxon>
        <taxon>Bacillota</taxon>
        <taxon>Bacilli</taxon>
        <taxon>Bacillales</taxon>
        <taxon>Paenibacillaceae</taxon>
        <taxon>Paenibacillus</taxon>
    </lineage>
</organism>
<dbReference type="Proteomes" id="UP000247790">
    <property type="component" value="Unassembled WGS sequence"/>
</dbReference>
<evidence type="ECO:0000313" key="1">
    <source>
        <dbReference type="EMBL" id="PYE47893.1"/>
    </source>
</evidence>
<reference evidence="1 3" key="1">
    <citation type="submission" date="2018-06" db="EMBL/GenBank/DDBJ databases">
        <title>Genomic Encyclopedia of Type Strains, Phase III (KMG-III): the genomes of soil and plant-associated and newly described type strains.</title>
        <authorList>
            <person name="Whitman W."/>
        </authorList>
    </citation>
    <scope>NUCLEOTIDE SEQUENCE [LARGE SCALE GENOMIC DNA]</scope>
    <source>
        <strain evidence="1 3">CECT 7022</strain>
    </source>
</reference>
<evidence type="ECO:0000313" key="3">
    <source>
        <dbReference type="Proteomes" id="UP000247790"/>
    </source>
</evidence>
<sequence length="205" mass="23093">MQSLESDHAVDEIVRTLRPGDGKAIYIADVEENPFTQQTNYAAVEWEYSLNELKELMTEWQPKFPGHAEVDRIQVYYGFDNLTPDGIEAMADEARITGQKVVVRDLKPNNTLVGIQLTYKGENTCILHIFGTTKNRIQLSEQELSQVKTLLVQGWEAFYFSNDGADRLVWIEAGSSGKALQYELMGEQTSDTDLIHIAEAMSTLA</sequence>
<dbReference type="AlphaFoldDB" id="A0A2V4VP64"/>
<dbReference type="EMBL" id="CP054614">
    <property type="protein sequence ID" value="QKS59024.1"/>
    <property type="molecule type" value="Genomic_DNA"/>
</dbReference>
<dbReference type="EMBL" id="QJSW01000011">
    <property type="protein sequence ID" value="PYE47893.1"/>
    <property type="molecule type" value="Genomic_DNA"/>
</dbReference>
<accession>A0A2V4VP64</accession>